<gene>
    <name evidence="2" type="ORF">DS031_08815</name>
</gene>
<dbReference type="AlphaFoldDB" id="A0A366XVL8"/>
<sequence>MSQEVEIEFKNLLTKTEFNTLKKAFSLTNQSFFSQINYYFDTKSFSLAGQKSALRVRKKNNNYELTLKQPHPDGLLETNQQISKEQFQTLKDGVFPDGEVKSILLLLNISPNTLIFLGDLTTNRAETRYKEGLLVLDHSFYLGKEDYELEYEVKNAAVGKDDFNRLLHIHHIPMRKTNNKIKRFFDEKKRQKTFHSNE</sequence>
<dbReference type="SMART" id="SM01118">
    <property type="entry name" value="CYTH"/>
    <property type="match status" value="1"/>
</dbReference>
<dbReference type="InterPro" id="IPR009195">
    <property type="entry name" value="Uncharacterised_YjbK"/>
</dbReference>
<comment type="caution">
    <text evidence="2">The sequence shown here is derived from an EMBL/GenBank/DDBJ whole genome shotgun (WGS) entry which is preliminary data.</text>
</comment>
<organism evidence="2 3">
    <name type="scientific">Bacillus taeanensis</name>
    <dbReference type="NCBI Taxonomy" id="273032"/>
    <lineage>
        <taxon>Bacteria</taxon>
        <taxon>Bacillati</taxon>
        <taxon>Bacillota</taxon>
        <taxon>Bacilli</taxon>
        <taxon>Bacillales</taxon>
        <taxon>Bacillaceae</taxon>
        <taxon>Bacillus</taxon>
    </lineage>
</organism>
<evidence type="ECO:0000259" key="1">
    <source>
        <dbReference type="PROSITE" id="PS51707"/>
    </source>
</evidence>
<dbReference type="CDD" id="cd07762">
    <property type="entry name" value="CYTH-like_Pase_1"/>
    <property type="match status" value="1"/>
</dbReference>
<evidence type="ECO:0000313" key="2">
    <source>
        <dbReference type="EMBL" id="RBW69947.1"/>
    </source>
</evidence>
<dbReference type="InterPro" id="IPR033469">
    <property type="entry name" value="CYTH-like_dom_sf"/>
</dbReference>
<reference evidence="2 3" key="1">
    <citation type="submission" date="2018-07" db="EMBL/GenBank/DDBJ databases">
        <title>Lottiidibacillus patelloidae gen. nov., sp. nov., isolated from the intestinal tract of a marine limpet and the reclassification of B. taeanensis BH030017T, B. algicola KMM 3737T and B. hwajinpoensis SW-72T as genus Lottiidibacillus.</title>
        <authorList>
            <person name="Liu R."/>
            <person name="Huang Z."/>
        </authorList>
    </citation>
    <scope>NUCLEOTIDE SEQUENCE [LARGE SCALE GENOMIC DNA]</scope>
    <source>
        <strain evidence="2 3">BH030017</strain>
    </source>
</reference>
<accession>A0A366XVL8</accession>
<dbReference type="EMBL" id="QOCW01000007">
    <property type="protein sequence ID" value="RBW69947.1"/>
    <property type="molecule type" value="Genomic_DNA"/>
</dbReference>
<name>A0A366XVL8_9BACI</name>
<dbReference type="PIRSF" id="PIRSF012526">
    <property type="entry name" value="CYTH_UCP012526"/>
    <property type="match status" value="1"/>
</dbReference>
<dbReference type="RefSeq" id="WP_113805700.1">
    <property type="nucleotide sequence ID" value="NZ_QOCW01000007.1"/>
</dbReference>
<dbReference type="InterPro" id="IPR023577">
    <property type="entry name" value="CYTH_domain"/>
</dbReference>
<protein>
    <recommendedName>
        <fullName evidence="1">CYTH domain-containing protein</fullName>
    </recommendedName>
</protein>
<dbReference type="Pfam" id="PF01928">
    <property type="entry name" value="CYTH"/>
    <property type="match status" value="1"/>
</dbReference>
<keyword evidence="3" id="KW-1185">Reference proteome</keyword>
<dbReference type="SUPFAM" id="SSF55154">
    <property type="entry name" value="CYTH-like phosphatases"/>
    <property type="match status" value="1"/>
</dbReference>
<dbReference type="PROSITE" id="PS51707">
    <property type="entry name" value="CYTH"/>
    <property type="match status" value="1"/>
</dbReference>
<feature type="domain" description="CYTH" evidence="1">
    <location>
        <begin position="4"/>
        <end position="191"/>
    </location>
</feature>
<evidence type="ECO:0000313" key="3">
    <source>
        <dbReference type="Proteomes" id="UP000253314"/>
    </source>
</evidence>
<proteinExistence type="predicted"/>
<dbReference type="OrthoDB" id="384378at2"/>
<dbReference type="Gene3D" id="2.40.320.10">
    <property type="entry name" value="Hypothetical Protein Pfu-838710-001"/>
    <property type="match status" value="1"/>
</dbReference>
<dbReference type="Proteomes" id="UP000253314">
    <property type="component" value="Unassembled WGS sequence"/>
</dbReference>